<accession>Q0AB96</accession>
<name>Q0AB96_ALKEH</name>
<protein>
    <submittedName>
        <fullName evidence="3">Uncharacterized protein</fullName>
    </submittedName>
</protein>
<evidence type="ECO:0000256" key="1">
    <source>
        <dbReference type="SAM" id="Coils"/>
    </source>
</evidence>
<dbReference type="EMBL" id="CP000453">
    <property type="protein sequence ID" value="ABI55891.1"/>
    <property type="molecule type" value="Genomic_DNA"/>
</dbReference>
<evidence type="ECO:0000313" key="3">
    <source>
        <dbReference type="EMBL" id="ABI55891.1"/>
    </source>
</evidence>
<dbReference type="HOGENOM" id="CLU_162741_0_0_6"/>
<keyword evidence="1" id="KW-0175">Coiled coil</keyword>
<evidence type="ECO:0000313" key="4">
    <source>
        <dbReference type="Proteomes" id="UP000001962"/>
    </source>
</evidence>
<organism evidence="3 4">
    <name type="scientific">Alkalilimnicola ehrlichii (strain ATCC BAA-1101 / DSM 17681 / MLHE-1)</name>
    <dbReference type="NCBI Taxonomy" id="187272"/>
    <lineage>
        <taxon>Bacteria</taxon>
        <taxon>Pseudomonadati</taxon>
        <taxon>Pseudomonadota</taxon>
        <taxon>Gammaproteobacteria</taxon>
        <taxon>Chromatiales</taxon>
        <taxon>Ectothiorhodospiraceae</taxon>
        <taxon>Alkalilimnicola</taxon>
    </lineage>
</organism>
<feature type="signal peptide" evidence="2">
    <location>
        <begin position="1"/>
        <end position="23"/>
    </location>
</feature>
<evidence type="ECO:0000256" key="2">
    <source>
        <dbReference type="SAM" id="SignalP"/>
    </source>
</evidence>
<dbReference type="eggNOG" id="ENOG5032YXQ">
    <property type="taxonomic scope" value="Bacteria"/>
</dbReference>
<dbReference type="AlphaFoldDB" id="Q0AB96"/>
<feature type="chain" id="PRO_5004168211" evidence="2">
    <location>
        <begin position="24"/>
        <end position="127"/>
    </location>
</feature>
<dbReference type="KEGG" id="aeh:Mlg_0537"/>
<feature type="coiled-coil region" evidence="1">
    <location>
        <begin position="37"/>
        <end position="98"/>
    </location>
</feature>
<dbReference type="Pfam" id="PF20531">
    <property type="entry name" value="DUF6746"/>
    <property type="match status" value="1"/>
</dbReference>
<dbReference type="RefSeq" id="WP_011628286.1">
    <property type="nucleotide sequence ID" value="NC_008340.1"/>
</dbReference>
<keyword evidence="4" id="KW-1185">Reference proteome</keyword>
<keyword evidence="2" id="KW-0732">Signal</keyword>
<sequence>MKTRFTLLPLLLAGLLSGAPLLADEPDRADHFKGLEADTLEQALENYAEYNQRLTEVLSADTLSTEDMVAIHELTYTLENALERIQEETERLAWLLEEIHLGSEHYDEARIRENAPEYLEKSNLLTD</sequence>
<dbReference type="InterPro" id="IPR046634">
    <property type="entry name" value="DUF6746"/>
</dbReference>
<proteinExistence type="predicted"/>
<gene>
    <name evidence="3" type="ordered locus">Mlg_0537</name>
</gene>
<dbReference type="OrthoDB" id="5975812at2"/>
<dbReference type="Proteomes" id="UP000001962">
    <property type="component" value="Chromosome"/>
</dbReference>
<reference evidence="4" key="1">
    <citation type="submission" date="2006-08" db="EMBL/GenBank/DDBJ databases">
        <title>Complete sequence of Alkalilimnicola ehrilichei MLHE-1.</title>
        <authorList>
            <person name="Copeland A."/>
            <person name="Lucas S."/>
            <person name="Lapidus A."/>
            <person name="Barry K."/>
            <person name="Detter J.C."/>
            <person name="Glavina del Rio T."/>
            <person name="Hammon N."/>
            <person name="Israni S."/>
            <person name="Dalin E."/>
            <person name="Tice H."/>
            <person name="Pitluck S."/>
            <person name="Sims D."/>
            <person name="Brettin T."/>
            <person name="Bruce D."/>
            <person name="Han C."/>
            <person name="Tapia R."/>
            <person name="Gilna P."/>
            <person name="Schmutz J."/>
            <person name="Larimer F."/>
            <person name="Land M."/>
            <person name="Hauser L."/>
            <person name="Kyrpides N."/>
            <person name="Mikhailova N."/>
            <person name="Oremland R.S."/>
            <person name="Hoeft S.E."/>
            <person name="Switzer-Blum J."/>
            <person name="Kulp T."/>
            <person name="King G."/>
            <person name="Tabita R."/>
            <person name="Witte B."/>
            <person name="Santini J.M."/>
            <person name="Basu P."/>
            <person name="Hollibaugh J.T."/>
            <person name="Xie G."/>
            <person name="Stolz J.F."/>
            <person name="Richardson P."/>
        </authorList>
    </citation>
    <scope>NUCLEOTIDE SEQUENCE [LARGE SCALE GENOMIC DNA]</scope>
    <source>
        <strain evidence="4">ATCC BAA-1101 / DSM 17681 / MLHE-1</strain>
    </source>
</reference>